<dbReference type="RefSeq" id="WP_017156200.1">
    <property type="nucleotide sequence ID" value="NZ_CP083575.1"/>
</dbReference>
<dbReference type="InterPro" id="IPR049704">
    <property type="entry name" value="Aminotrans_3_PPA_site"/>
</dbReference>
<dbReference type="InterPro" id="IPR015424">
    <property type="entry name" value="PyrdxlP-dep_Trfase"/>
</dbReference>
<keyword evidence="3 7" id="KW-0032">Aminotransferase</keyword>
<dbReference type="PROSITE" id="PS00600">
    <property type="entry name" value="AA_TRANSFER_CLASS_3"/>
    <property type="match status" value="1"/>
</dbReference>
<keyword evidence="4 7" id="KW-0808">Transferase</keyword>
<proteinExistence type="inferred from homology"/>
<dbReference type="GO" id="GO:0030170">
    <property type="term" value="F:pyridoxal phosphate binding"/>
    <property type="evidence" value="ECO:0007669"/>
    <property type="project" value="InterPro"/>
</dbReference>
<dbReference type="GO" id="GO:0004015">
    <property type="term" value="F:adenosylmethionine-8-amino-7-oxononanoate transaminase activity"/>
    <property type="evidence" value="ECO:0007669"/>
    <property type="project" value="TreeGrafter"/>
</dbReference>
<evidence type="ECO:0000256" key="1">
    <source>
        <dbReference type="ARBA" id="ARBA00001933"/>
    </source>
</evidence>
<dbReference type="Pfam" id="PF00202">
    <property type="entry name" value="Aminotran_3"/>
    <property type="match status" value="1"/>
</dbReference>
<evidence type="ECO:0000313" key="8">
    <source>
        <dbReference type="Proteomes" id="UP000668572"/>
    </source>
</evidence>
<gene>
    <name evidence="7" type="ORF">J7405_18595</name>
</gene>
<dbReference type="Proteomes" id="UP000668572">
    <property type="component" value="Unassembled WGS sequence"/>
</dbReference>
<dbReference type="AlphaFoldDB" id="A0A8I1XMH1"/>
<dbReference type="SUPFAM" id="SSF53383">
    <property type="entry name" value="PLP-dependent transferases"/>
    <property type="match status" value="1"/>
</dbReference>
<organism evidence="7 8">
    <name type="scientific">Xanthomonas manihotis</name>
    <dbReference type="NCBI Taxonomy" id="43353"/>
    <lineage>
        <taxon>Bacteria</taxon>
        <taxon>Pseudomonadati</taxon>
        <taxon>Pseudomonadota</taxon>
        <taxon>Gammaproteobacteria</taxon>
        <taxon>Lysobacterales</taxon>
        <taxon>Lysobacteraceae</taxon>
        <taxon>Xanthomonas</taxon>
    </lineage>
</organism>
<evidence type="ECO:0000256" key="2">
    <source>
        <dbReference type="ARBA" id="ARBA00008954"/>
    </source>
</evidence>
<dbReference type="PANTHER" id="PTHR42684:SF1">
    <property type="entry name" value="BETA-ALANINE--PYRUVATE AMINOTRANSFERASE"/>
    <property type="match status" value="1"/>
</dbReference>
<keyword evidence="5 6" id="KW-0663">Pyridoxal phosphate</keyword>
<dbReference type="FunFam" id="3.40.640.10:FF:000014">
    <property type="entry name" value="Adenosylmethionine-8-amino-7-oxononanoate aminotransferase, probable"/>
    <property type="match status" value="1"/>
</dbReference>
<comment type="caution">
    <text evidence="7">The sequence shown here is derived from an EMBL/GenBank/DDBJ whole genome shotgun (WGS) entry which is preliminary data.</text>
</comment>
<evidence type="ECO:0000256" key="6">
    <source>
        <dbReference type="RuleBase" id="RU003560"/>
    </source>
</evidence>
<comment type="similarity">
    <text evidence="2 6">Belongs to the class-III pyridoxal-phosphate-dependent aminotransferase family.</text>
</comment>
<dbReference type="Gene3D" id="3.90.1150.10">
    <property type="entry name" value="Aspartate Aminotransferase, domain 1"/>
    <property type="match status" value="1"/>
</dbReference>
<dbReference type="PANTHER" id="PTHR42684">
    <property type="entry name" value="ADENOSYLMETHIONINE-8-AMINO-7-OXONONANOATE AMINOTRANSFERASE"/>
    <property type="match status" value="1"/>
</dbReference>
<dbReference type="GO" id="GO:0009102">
    <property type="term" value="P:biotin biosynthetic process"/>
    <property type="evidence" value="ECO:0007669"/>
    <property type="project" value="TreeGrafter"/>
</dbReference>
<evidence type="ECO:0000256" key="3">
    <source>
        <dbReference type="ARBA" id="ARBA00022576"/>
    </source>
</evidence>
<dbReference type="EMBL" id="JAGHXW010000057">
    <property type="protein sequence ID" value="MBO9761521.1"/>
    <property type="molecule type" value="Genomic_DNA"/>
</dbReference>
<dbReference type="InterPro" id="IPR005814">
    <property type="entry name" value="Aminotrans_3"/>
</dbReference>
<dbReference type="InterPro" id="IPR015422">
    <property type="entry name" value="PyrdxlP-dep_Trfase_small"/>
</dbReference>
<evidence type="ECO:0000313" key="7">
    <source>
        <dbReference type="EMBL" id="MBO9761521.1"/>
    </source>
</evidence>
<sequence>MEPAMPHHLPSDTADALQAPTQLDAFWMPFTANRQFKARPRLLASAQDMYYRDVHGRQILDGTAGLWCCNAGHSRARIVAAIREQAGTLDFAPTFQMGSPLPFVLAQRLAAISPPGLGHVFFTNSGSEAVDSAMKIALAYHRLRGEGQRTRFIGREKAYHGVGFGGMSIGGLPNNRKWFGPLLAGTDHLRHTLDLQRNAYARGLPAHGAELADDLERLITLHDASTIAAVFVEPVSGSAGVILPPEGYLQRLRAICDRHGIVLVFDEVITGFGRVGNAFAAQRFGVTPDIITAAKGLTSGTVPMGAVLVADAIFDAFMHGPQNAIELFHGYTYSGHPLACAAAIATLDTYAEEELFTRAITLGPQWEDALHSLRGSPHVIDIRNIGLIGAIELAPRDGAPGARGYDVFERCFHEGGLLVRVTGDVIALSPPLIVTPAQIVQMVETLGKILRQVD</sequence>
<reference evidence="7" key="1">
    <citation type="submission" date="2021-03" db="EMBL/GenBank/DDBJ databases">
        <title>Molecular characterization of Xanthomonas species pathogenic on Araceae and the development of a triplex TaqMan assay for detection of X. phaseoli pv. dieffenbachiae.</title>
        <authorList>
            <person name="Van Der Wolf J."/>
            <person name="Krijger M."/>
            <person name="Mendes O."/>
            <person name="Brankovics B."/>
            <person name="Bonants P."/>
            <person name="Meekes E."/>
        </authorList>
    </citation>
    <scope>NUCLEOTIDE SEQUENCE</scope>
    <source>
        <strain evidence="7">NBC1264</strain>
    </source>
</reference>
<comment type="cofactor">
    <cofactor evidence="1">
        <name>pyridoxal 5'-phosphate</name>
        <dbReference type="ChEBI" id="CHEBI:597326"/>
    </cofactor>
</comment>
<evidence type="ECO:0000256" key="4">
    <source>
        <dbReference type="ARBA" id="ARBA00022679"/>
    </source>
</evidence>
<dbReference type="CDD" id="cd00610">
    <property type="entry name" value="OAT_like"/>
    <property type="match status" value="1"/>
</dbReference>
<dbReference type="InterPro" id="IPR015421">
    <property type="entry name" value="PyrdxlP-dep_Trfase_major"/>
</dbReference>
<dbReference type="Gene3D" id="3.40.640.10">
    <property type="entry name" value="Type I PLP-dependent aspartate aminotransferase-like (Major domain)"/>
    <property type="match status" value="1"/>
</dbReference>
<name>A0A8I1XMH1_XANMN</name>
<protein>
    <submittedName>
        <fullName evidence="7">Aspartate aminotransferase family protein</fullName>
    </submittedName>
</protein>
<evidence type="ECO:0000256" key="5">
    <source>
        <dbReference type="ARBA" id="ARBA00022898"/>
    </source>
</evidence>
<accession>A0A8I1XMH1</accession>